<dbReference type="Proteomes" id="UP000585474">
    <property type="component" value="Unassembled WGS sequence"/>
</dbReference>
<name>A0A7J0GY57_9ERIC</name>
<sequence length="192" mass="21515">MRTRVSSRFKLPTQLRIYEGKTNPMNHQGYFGEVMCKAFSTTPIGSARSWFKKLTPGTIDTFGDLSRLFVANFAILEAEDPSDKVVIMAMMEGRCPGPLFDFLSKNVPETLSTLQSKADKYIAAKELAELNGEDEEEMIRGKNLRPGEQITEMKQGIKGLTEIRGDKSIIEECILVPHLAALNWCYHPSTPP</sequence>
<evidence type="ECO:0000313" key="1">
    <source>
        <dbReference type="EMBL" id="GFZ15736.1"/>
    </source>
</evidence>
<dbReference type="AlphaFoldDB" id="A0A7J0GY57"/>
<accession>A0A7J0GY57</accession>
<dbReference type="EMBL" id="BJWL01000025">
    <property type="protein sequence ID" value="GFZ15736.1"/>
    <property type="molecule type" value="Genomic_DNA"/>
</dbReference>
<protein>
    <recommendedName>
        <fullName evidence="3">Retrotransposon gag domain-containing protein</fullName>
    </recommendedName>
</protein>
<organism evidence="1 2">
    <name type="scientific">Actinidia rufa</name>
    <dbReference type="NCBI Taxonomy" id="165716"/>
    <lineage>
        <taxon>Eukaryota</taxon>
        <taxon>Viridiplantae</taxon>
        <taxon>Streptophyta</taxon>
        <taxon>Embryophyta</taxon>
        <taxon>Tracheophyta</taxon>
        <taxon>Spermatophyta</taxon>
        <taxon>Magnoliopsida</taxon>
        <taxon>eudicotyledons</taxon>
        <taxon>Gunneridae</taxon>
        <taxon>Pentapetalae</taxon>
        <taxon>asterids</taxon>
        <taxon>Ericales</taxon>
        <taxon>Actinidiaceae</taxon>
        <taxon>Actinidia</taxon>
    </lineage>
</organism>
<keyword evidence="2" id="KW-1185">Reference proteome</keyword>
<evidence type="ECO:0000313" key="2">
    <source>
        <dbReference type="Proteomes" id="UP000585474"/>
    </source>
</evidence>
<gene>
    <name evidence="1" type="ORF">Acr_25g0001450</name>
</gene>
<comment type="caution">
    <text evidence="1">The sequence shown here is derived from an EMBL/GenBank/DDBJ whole genome shotgun (WGS) entry which is preliminary data.</text>
</comment>
<proteinExistence type="predicted"/>
<evidence type="ECO:0008006" key="3">
    <source>
        <dbReference type="Google" id="ProtNLM"/>
    </source>
</evidence>
<dbReference type="OrthoDB" id="1752139at2759"/>
<reference evidence="1 2" key="1">
    <citation type="submission" date="2019-07" db="EMBL/GenBank/DDBJ databases">
        <title>De Novo Assembly of kiwifruit Actinidia rufa.</title>
        <authorList>
            <person name="Sugita-Konishi S."/>
            <person name="Sato K."/>
            <person name="Mori E."/>
            <person name="Abe Y."/>
            <person name="Kisaki G."/>
            <person name="Hamano K."/>
            <person name="Suezawa K."/>
            <person name="Otani M."/>
            <person name="Fukuda T."/>
            <person name="Manabe T."/>
            <person name="Gomi K."/>
            <person name="Tabuchi M."/>
            <person name="Akimitsu K."/>
            <person name="Kataoka I."/>
        </authorList>
    </citation>
    <scope>NUCLEOTIDE SEQUENCE [LARGE SCALE GENOMIC DNA]</scope>
    <source>
        <strain evidence="2">cv. Fuchu</strain>
    </source>
</reference>